<protein>
    <submittedName>
        <fullName evidence="2">Uncharacterized protein</fullName>
    </submittedName>
</protein>
<reference evidence="2" key="1">
    <citation type="journal article" date="2020" name="Nature">
        <title>Giant virus diversity and host interactions through global metagenomics.</title>
        <authorList>
            <person name="Schulz F."/>
            <person name="Roux S."/>
            <person name="Paez-Espino D."/>
            <person name="Jungbluth S."/>
            <person name="Walsh D.A."/>
            <person name="Denef V.J."/>
            <person name="McMahon K.D."/>
            <person name="Konstantinidis K.T."/>
            <person name="Eloe-Fadrosh E.A."/>
            <person name="Kyrpides N.C."/>
            <person name="Woyke T."/>
        </authorList>
    </citation>
    <scope>NUCLEOTIDE SEQUENCE</scope>
    <source>
        <strain evidence="2">GVMAG-M-3300027759-16</strain>
    </source>
</reference>
<accession>A0A6C0L6L8</accession>
<dbReference type="AlphaFoldDB" id="A0A6C0L6L8"/>
<evidence type="ECO:0000256" key="1">
    <source>
        <dbReference type="SAM" id="MobiDB-lite"/>
    </source>
</evidence>
<organism evidence="2">
    <name type="scientific">viral metagenome</name>
    <dbReference type="NCBI Taxonomy" id="1070528"/>
    <lineage>
        <taxon>unclassified sequences</taxon>
        <taxon>metagenomes</taxon>
        <taxon>organismal metagenomes</taxon>
    </lineage>
</organism>
<feature type="compositionally biased region" description="Low complexity" evidence="1">
    <location>
        <begin position="150"/>
        <end position="164"/>
    </location>
</feature>
<feature type="region of interest" description="Disordered" evidence="1">
    <location>
        <begin position="108"/>
        <end position="164"/>
    </location>
</feature>
<proteinExistence type="predicted"/>
<evidence type="ECO:0000313" key="2">
    <source>
        <dbReference type="EMBL" id="QHU26233.1"/>
    </source>
</evidence>
<feature type="compositionally biased region" description="Pro residues" evidence="1">
    <location>
        <begin position="124"/>
        <end position="149"/>
    </location>
</feature>
<sequence>MSIAKIMLLVEKLSAAEKLQLNEQLAASMVGQTSSAAAKSTRKGKPAAAGTLAWSAFIAHAKETMPERFAPPALPKDRMAIAKAIKEENPDAYTAFCKKFLAERDAAAAAASAPSSDVEADAPAPAPPAPASPAPAPAPAPASPAPAPAAAPAAADPKAAANAKAIAAKAARAKKVAA</sequence>
<name>A0A6C0L6L8_9ZZZZ</name>
<feature type="compositionally biased region" description="Low complexity" evidence="1">
    <location>
        <begin position="108"/>
        <end position="123"/>
    </location>
</feature>
<dbReference type="EMBL" id="MN740437">
    <property type="protein sequence ID" value="QHU26233.1"/>
    <property type="molecule type" value="Genomic_DNA"/>
</dbReference>